<evidence type="ECO:0000256" key="1">
    <source>
        <dbReference type="SAM" id="Phobius"/>
    </source>
</evidence>
<proteinExistence type="predicted"/>
<dbReference type="Proteomes" id="UP000653472">
    <property type="component" value="Unassembled WGS sequence"/>
</dbReference>
<evidence type="ECO:0000313" key="3">
    <source>
        <dbReference type="Proteomes" id="UP000653472"/>
    </source>
</evidence>
<feature type="transmembrane region" description="Helical" evidence="1">
    <location>
        <begin position="103"/>
        <end position="120"/>
    </location>
</feature>
<feature type="transmembrane region" description="Helical" evidence="1">
    <location>
        <begin position="50"/>
        <end position="67"/>
    </location>
</feature>
<dbReference type="EMBL" id="JAAVXB010000018">
    <property type="protein sequence ID" value="NKF24679.1"/>
    <property type="molecule type" value="Genomic_DNA"/>
</dbReference>
<comment type="caution">
    <text evidence="2">The sequence shown here is derived from an EMBL/GenBank/DDBJ whole genome shotgun (WGS) entry which is preliminary data.</text>
</comment>
<sequence>MPHTLPDTLSISSWPLAGLSALASALLLVAMMLLLGAGRRRASERLEQRLAATVLGAAALALWVDLLGPSAALPRWGVAAMLLAAPATLITHHRQLPASPRRLIGGLGLSAGLLWLGSAWR</sequence>
<name>A0A969WEC3_9GAMM</name>
<evidence type="ECO:0008006" key="4">
    <source>
        <dbReference type="Google" id="ProtNLM"/>
    </source>
</evidence>
<dbReference type="RefSeq" id="WP_168149989.1">
    <property type="nucleotide sequence ID" value="NZ_JAAVXB010000018.1"/>
</dbReference>
<feature type="transmembrane region" description="Helical" evidence="1">
    <location>
        <begin position="16"/>
        <end position="38"/>
    </location>
</feature>
<keyword evidence="1" id="KW-0472">Membrane</keyword>
<protein>
    <recommendedName>
        <fullName evidence="4">DUF3325 domain-containing protein</fullName>
    </recommendedName>
</protein>
<dbReference type="AlphaFoldDB" id="A0A969WEC3"/>
<keyword evidence="3" id="KW-1185">Reference proteome</keyword>
<keyword evidence="1" id="KW-0812">Transmembrane</keyword>
<keyword evidence="1" id="KW-1133">Transmembrane helix</keyword>
<evidence type="ECO:0000313" key="2">
    <source>
        <dbReference type="EMBL" id="NKF24679.1"/>
    </source>
</evidence>
<organism evidence="2 3">
    <name type="scientific">Solimonas marina</name>
    <dbReference type="NCBI Taxonomy" id="2714601"/>
    <lineage>
        <taxon>Bacteria</taxon>
        <taxon>Pseudomonadati</taxon>
        <taxon>Pseudomonadota</taxon>
        <taxon>Gammaproteobacteria</taxon>
        <taxon>Nevskiales</taxon>
        <taxon>Nevskiaceae</taxon>
        <taxon>Solimonas</taxon>
    </lineage>
</organism>
<gene>
    <name evidence="2" type="ORF">G7Y82_20425</name>
</gene>
<feature type="transmembrane region" description="Helical" evidence="1">
    <location>
        <begin position="73"/>
        <end position="91"/>
    </location>
</feature>
<reference evidence="2" key="1">
    <citation type="submission" date="2020-03" db="EMBL/GenBank/DDBJ databases">
        <title>Solimonas marina sp. nov., isolated from deep seawater of the Pacific Ocean.</title>
        <authorList>
            <person name="Liu X."/>
            <person name="Lai Q."/>
            <person name="Sun F."/>
            <person name="Gai Y."/>
            <person name="Li G."/>
            <person name="Shao Z."/>
        </authorList>
    </citation>
    <scope>NUCLEOTIDE SEQUENCE</scope>
    <source>
        <strain evidence="2">C16B3</strain>
    </source>
</reference>
<accession>A0A969WEC3</accession>